<gene>
    <name evidence="1" type="ORF">Patl1_08528</name>
</gene>
<dbReference type="EMBL" id="CM047906">
    <property type="protein sequence ID" value="KAJ0087200.1"/>
    <property type="molecule type" value="Genomic_DNA"/>
</dbReference>
<accession>A0ACC1AKH3</accession>
<evidence type="ECO:0000313" key="1">
    <source>
        <dbReference type="EMBL" id="KAJ0087200.1"/>
    </source>
</evidence>
<name>A0ACC1AKH3_9ROSI</name>
<evidence type="ECO:0000313" key="2">
    <source>
        <dbReference type="Proteomes" id="UP001164250"/>
    </source>
</evidence>
<sequence length="230" mass="25857">MQAGIDQKVEDEKIKATQEALEHCKNNLEVVINVFKQEKTGILSDTLGPSCHEENDVSLEIPTHGENGEVMEVTQASSELEMEIELNSIEVANELATKEVFEVGIVGLPQVVLEHKETKKVNLGNTNMGVPQKQNDPHGEAFETACNGGKHVEELACESEKIFEEVDVAIEQEEDKKAKGSMRKEGEIEKENVRKVDKIKEREREKEKENERIVVERAVCKAHERVFPEA</sequence>
<organism evidence="1 2">
    <name type="scientific">Pistacia atlantica</name>
    <dbReference type="NCBI Taxonomy" id="434234"/>
    <lineage>
        <taxon>Eukaryota</taxon>
        <taxon>Viridiplantae</taxon>
        <taxon>Streptophyta</taxon>
        <taxon>Embryophyta</taxon>
        <taxon>Tracheophyta</taxon>
        <taxon>Spermatophyta</taxon>
        <taxon>Magnoliopsida</taxon>
        <taxon>eudicotyledons</taxon>
        <taxon>Gunneridae</taxon>
        <taxon>Pentapetalae</taxon>
        <taxon>rosids</taxon>
        <taxon>malvids</taxon>
        <taxon>Sapindales</taxon>
        <taxon>Anacardiaceae</taxon>
        <taxon>Pistacia</taxon>
    </lineage>
</organism>
<dbReference type="Proteomes" id="UP001164250">
    <property type="component" value="Chromosome 10"/>
</dbReference>
<reference evidence="2" key="1">
    <citation type="journal article" date="2023" name="G3 (Bethesda)">
        <title>Genome assembly and association tests identify interacting loci associated with vigor, precocity, and sex in interspecific pistachio rootstocks.</title>
        <authorList>
            <person name="Palmer W."/>
            <person name="Jacygrad E."/>
            <person name="Sagayaradj S."/>
            <person name="Cavanaugh K."/>
            <person name="Han R."/>
            <person name="Bertier L."/>
            <person name="Beede B."/>
            <person name="Kafkas S."/>
            <person name="Golino D."/>
            <person name="Preece J."/>
            <person name="Michelmore R."/>
        </authorList>
    </citation>
    <scope>NUCLEOTIDE SEQUENCE [LARGE SCALE GENOMIC DNA]</scope>
</reference>
<comment type="caution">
    <text evidence="1">The sequence shown here is derived from an EMBL/GenBank/DDBJ whole genome shotgun (WGS) entry which is preliminary data.</text>
</comment>
<protein>
    <submittedName>
        <fullName evidence="1">Uncharacterized protein</fullName>
    </submittedName>
</protein>
<proteinExistence type="predicted"/>
<keyword evidence="2" id="KW-1185">Reference proteome</keyword>